<proteinExistence type="inferred from homology"/>
<evidence type="ECO:0000256" key="6">
    <source>
        <dbReference type="ARBA" id="ARBA00033409"/>
    </source>
</evidence>
<sequence length="191" mass="22169">MRERTYSTEGIILKRRNWGEADKILTIFSKNHGKIRVVGKGVRRPTSRKRGSLELFSYTHIMLANGRSLDIITDAEIKESFDSWREDLVKVGVAYHLCEIVDRLTAEQQENKEVFNLLLASLRSLENLDYWQLYPLTENFKVKVLEELGFLERQPKADQPRAGIPKNLDAYIENLINGSLRTKRFLKTLTT</sequence>
<accession>A0A1G1V860</accession>
<dbReference type="STRING" id="1797516.A3D26_03315"/>
<dbReference type="InterPro" id="IPR022572">
    <property type="entry name" value="DNA_rep/recomb_RecO_N"/>
</dbReference>
<dbReference type="SUPFAM" id="SSF57863">
    <property type="entry name" value="ArfGap/RecO-like zinc finger"/>
    <property type="match status" value="1"/>
</dbReference>
<reference evidence="9 10" key="1">
    <citation type="journal article" date="2016" name="Nat. Commun.">
        <title>Thousands of microbial genomes shed light on interconnected biogeochemical processes in an aquifer system.</title>
        <authorList>
            <person name="Anantharaman K."/>
            <person name="Brown C.T."/>
            <person name="Hug L.A."/>
            <person name="Sharon I."/>
            <person name="Castelle C.J."/>
            <person name="Probst A.J."/>
            <person name="Thomas B.C."/>
            <person name="Singh A."/>
            <person name="Wilkins M.J."/>
            <person name="Karaoz U."/>
            <person name="Brodie E.L."/>
            <person name="Williams K.H."/>
            <person name="Hubbard S.S."/>
            <person name="Banfield J.F."/>
        </authorList>
    </citation>
    <scope>NUCLEOTIDE SEQUENCE [LARGE SCALE GENOMIC DNA]</scope>
</reference>
<name>A0A1G1V860_9BACT</name>
<evidence type="ECO:0000256" key="5">
    <source>
        <dbReference type="ARBA" id="ARBA00023204"/>
    </source>
</evidence>
<dbReference type="InterPro" id="IPR042242">
    <property type="entry name" value="RecO_C"/>
</dbReference>
<dbReference type="InterPro" id="IPR037278">
    <property type="entry name" value="ARFGAP/RecO"/>
</dbReference>
<dbReference type="Pfam" id="PF02565">
    <property type="entry name" value="RecO_C"/>
    <property type="match status" value="1"/>
</dbReference>
<comment type="function">
    <text evidence="7">Involved in DNA repair and RecF pathway recombination.</text>
</comment>
<keyword evidence="3 7" id="KW-0227">DNA damage</keyword>
<comment type="similarity">
    <text evidence="1 7">Belongs to the RecO family.</text>
</comment>
<dbReference type="HAMAP" id="MF_00201">
    <property type="entry name" value="RecO"/>
    <property type="match status" value="1"/>
</dbReference>
<dbReference type="PANTHER" id="PTHR33991:SF1">
    <property type="entry name" value="DNA REPAIR PROTEIN RECO"/>
    <property type="match status" value="1"/>
</dbReference>
<evidence type="ECO:0000256" key="2">
    <source>
        <dbReference type="ARBA" id="ARBA00021310"/>
    </source>
</evidence>
<keyword evidence="5 7" id="KW-0234">DNA repair</keyword>
<dbReference type="Proteomes" id="UP000178319">
    <property type="component" value="Unassembled WGS sequence"/>
</dbReference>
<dbReference type="Gene3D" id="1.20.1440.120">
    <property type="entry name" value="Recombination protein O, C-terminal domain"/>
    <property type="match status" value="1"/>
</dbReference>
<dbReference type="PANTHER" id="PTHR33991">
    <property type="entry name" value="DNA REPAIR PROTEIN RECO"/>
    <property type="match status" value="1"/>
</dbReference>
<dbReference type="Pfam" id="PF11967">
    <property type="entry name" value="RecO_N"/>
    <property type="match status" value="1"/>
</dbReference>
<dbReference type="EMBL" id="MHBZ01000015">
    <property type="protein sequence ID" value="OGY11553.1"/>
    <property type="molecule type" value="Genomic_DNA"/>
</dbReference>
<evidence type="ECO:0000256" key="7">
    <source>
        <dbReference type="HAMAP-Rule" id="MF_00201"/>
    </source>
</evidence>
<feature type="domain" description="DNA replication/recombination mediator RecO N-terminal" evidence="8">
    <location>
        <begin position="5"/>
        <end position="81"/>
    </location>
</feature>
<dbReference type="NCBIfam" id="TIGR00613">
    <property type="entry name" value="reco"/>
    <property type="match status" value="1"/>
</dbReference>
<keyword evidence="4 7" id="KW-0233">DNA recombination</keyword>
<protein>
    <recommendedName>
        <fullName evidence="2 7">DNA repair protein RecO</fullName>
    </recommendedName>
    <alternativeName>
        <fullName evidence="6 7">Recombination protein O</fullName>
    </alternativeName>
</protein>
<dbReference type="GO" id="GO:0006310">
    <property type="term" value="P:DNA recombination"/>
    <property type="evidence" value="ECO:0007669"/>
    <property type="project" value="UniProtKB-UniRule"/>
</dbReference>
<dbReference type="Gene3D" id="2.40.50.140">
    <property type="entry name" value="Nucleic acid-binding proteins"/>
    <property type="match status" value="1"/>
</dbReference>
<evidence type="ECO:0000256" key="4">
    <source>
        <dbReference type="ARBA" id="ARBA00023172"/>
    </source>
</evidence>
<evidence type="ECO:0000259" key="8">
    <source>
        <dbReference type="Pfam" id="PF11967"/>
    </source>
</evidence>
<dbReference type="GO" id="GO:0006302">
    <property type="term" value="P:double-strand break repair"/>
    <property type="evidence" value="ECO:0007669"/>
    <property type="project" value="TreeGrafter"/>
</dbReference>
<dbReference type="InterPro" id="IPR003717">
    <property type="entry name" value="RecO"/>
</dbReference>
<dbReference type="GO" id="GO:0043590">
    <property type="term" value="C:bacterial nucleoid"/>
    <property type="evidence" value="ECO:0007669"/>
    <property type="project" value="TreeGrafter"/>
</dbReference>
<comment type="caution">
    <text evidence="9">The sequence shown here is derived from an EMBL/GenBank/DDBJ whole genome shotgun (WGS) entry which is preliminary data.</text>
</comment>
<evidence type="ECO:0000313" key="10">
    <source>
        <dbReference type="Proteomes" id="UP000178319"/>
    </source>
</evidence>
<evidence type="ECO:0000256" key="3">
    <source>
        <dbReference type="ARBA" id="ARBA00022763"/>
    </source>
</evidence>
<gene>
    <name evidence="7" type="primary">recO</name>
    <name evidence="9" type="ORF">A3D26_03315</name>
</gene>
<dbReference type="AlphaFoldDB" id="A0A1G1V860"/>
<dbReference type="InterPro" id="IPR012340">
    <property type="entry name" value="NA-bd_OB-fold"/>
</dbReference>
<evidence type="ECO:0000256" key="1">
    <source>
        <dbReference type="ARBA" id="ARBA00007452"/>
    </source>
</evidence>
<evidence type="ECO:0000313" key="9">
    <source>
        <dbReference type="EMBL" id="OGY11553.1"/>
    </source>
</evidence>
<organism evidence="9 10">
    <name type="scientific">Candidatus Blackburnbacteria bacterium RIFCSPHIGHO2_02_FULL_44_20</name>
    <dbReference type="NCBI Taxonomy" id="1797516"/>
    <lineage>
        <taxon>Bacteria</taxon>
        <taxon>Candidatus Blackburniibacteriota</taxon>
    </lineage>
</organism>
<dbReference type="SUPFAM" id="SSF50249">
    <property type="entry name" value="Nucleic acid-binding proteins"/>
    <property type="match status" value="1"/>
</dbReference>